<dbReference type="Gene3D" id="1.10.10.60">
    <property type="entry name" value="Homeodomain-like"/>
    <property type="match status" value="1"/>
</dbReference>
<evidence type="ECO:0000256" key="3">
    <source>
        <dbReference type="ARBA" id="ARBA00023163"/>
    </source>
</evidence>
<keyword evidence="3" id="KW-0804">Transcription</keyword>
<dbReference type="InterPro" id="IPR036271">
    <property type="entry name" value="Tet_transcr_reg_TetR-rel_C_sf"/>
</dbReference>
<dbReference type="PANTHER" id="PTHR47506:SF1">
    <property type="entry name" value="HTH-TYPE TRANSCRIPTIONAL REGULATOR YJDC"/>
    <property type="match status" value="1"/>
</dbReference>
<dbReference type="PROSITE" id="PS50977">
    <property type="entry name" value="HTH_TETR_2"/>
    <property type="match status" value="1"/>
</dbReference>
<keyword evidence="2 4" id="KW-0238">DNA-binding</keyword>
<proteinExistence type="predicted"/>
<evidence type="ECO:0000256" key="1">
    <source>
        <dbReference type="ARBA" id="ARBA00023015"/>
    </source>
</evidence>
<evidence type="ECO:0000259" key="5">
    <source>
        <dbReference type="PROSITE" id="PS50977"/>
    </source>
</evidence>
<dbReference type="InterPro" id="IPR001647">
    <property type="entry name" value="HTH_TetR"/>
</dbReference>
<dbReference type="PANTHER" id="PTHR47506">
    <property type="entry name" value="TRANSCRIPTIONAL REGULATORY PROTEIN"/>
    <property type="match status" value="1"/>
</dbReference>
<dbReference type="SUPFAM" id="SSF46689">
    <property type="entry name" value="Homeodomain-like"/>
    <property type="match status" value="1"/>
</dbReference>
<dbReference type="EMBL" id="JABTCF010000001">
    <property type="protein sequence ID" value="MBD0776411.1"/>
    <property type="molecule type" value="Genomic_DNA"/>
</dbReference>
<evidence type="ECO:0000313" key="6">
    <source>
        <dbReference type="EMBL" id="MBD0776411.1"/>
    </source>
</evidence>
<evidence type="ECO:0000313" key="7">
    <source>
        <dbReference type="Proteomes" id="UP001166021"/>
    </source>
</evidence>
<gene>
    <name evidence="6" type="ORF">HPE56_01290</name>
</gene>
<protein>
    <submittedName>
        <fullName evidence="6">TetR/AcrR family transcriptional regulator</fullName>
    </submittedName>
</protein>
<accession>A0ABR7UWD1</accession>
<feature type="domain" description="HTH tetR-type" evidence="5">
    <location>
        <begin position="6"/>
        <end position="66"/>
    </location>
</feature>
<feature type="DNA-binding region" description="H-T-H motif" evidence="4">
    <location>
        <begin position="29"/>
        <end position="48"/>
    </location>
</feature>
<organism evidence="6 7">
    <name type="scientific">Maribacter aquimaris</name>
    <dbReference type="NCBI Taxonomy" id="2737171"/>
    <lineage>
        <taxon>Bacteria</taxon>
        <taxon>Pseudomonadati</taxon>
        <taxon>Bacteroidota</taxon>
        <taxon>Flavobacteriia</taxon>
        <taxon>Flavobacteriales</taxon>
        <taxon>Flavobacteriaceae</taxon>
        <taxon>Maribacter</taxon>
    </lineage>
</organism>
<name>A0ABR7UWD1_9FLAO</name>
<comment type="caution">
    <text evidence="6">The sequence shown here is derived from an EMBL/GenBank/DDBJ whole genome shotgun (WGS) entry which is preliminary data.</text>
</comment>
<sequence>MPRVKQYNEAEVIESAMGVFWQNGYKSTSLRMLSKEMGINQFSINASFGNKQNLFLESLKLYRTKLQQLLKTFEENSNGIESIKNFFYAFAEFSNQNEYKRGCLMINTMSEFGLEVDKEVGALISNYAEQLKALFKKNLEFNTTKDNDTIKRQVNYLDLAIGGLGLATKVKDNTAIEDYIEMTFNNL</sequence>
<dbReference type="InterPro" id="IPR009057">
    <property type="entry name" value="Homeodomain-like_sf"/>
</dbReference>
<evidence type="ECO:0000256" key="4">
    <source>
        <dbReference type="PROSITE-ProRule" id="PRU00335"/>
    </source>
</evidence>
<dbReference type="Pfam" id="PF00440">
    <property type="entry name" value="TetR_N"/>
    <property type="match status" value="1"/>
</dbReference>
<reference evidence="6" key="1">
    <citation type="submission" date="2020-05" db="EMBL/GenBank/DDBJ databases">
        <title>The draft genome sequence of Maribacter sp. ANRC-HE7.</title>
        <authorList>
            <person name="Mu L."/>
        </authorList>
    </citation>
    <scope>NUCLEOTIDE SEQUENCE</scope>
    <source>
        <strain evidence="6">ANRC-HE7</strain>
    </source>
</reference>
<dbReference type="SUPFAM" id="SSF48498">
    <property type="entry name" value="Tetracyclin repressor-like, C-terminal domain"/>
    <property type="match status" value="1"/>
</dbReference>
<dbReference type="Gene3D" id="1.10.357.10">
    <property type="entry name" value="Tetracycline Repressor, domain 2"/>
    <property type="match status" value="1"/>
</dbReference>
<dbReference type="RefSeq" id="WP_188241959.1">
    <property type="nucleotide sequence ID" value="NZ_JABTCF010000001.1"/>
</dbReference>
<keyword evidence="7" id="KW-1185">Reference proteome</keyword>
<dbReference type="Proteomes" id="UP001166021">
    <property type="component" value="Unassembled WGS sequence"/>
</dbReference>
<evidence type="ECO:0000256" key="2">
    <source>
        <dbReference type="ARBA" id="ARBA00023125"/>
    </source>
</evidence>
<keyword evidence="1" id="KW-0805">Transcription regulation</keyword>